<dbReference type="GO" id="GO:0016301">
    <property type="term" value="F:kinase activity"/>
    <property type="evidence" value="ECO:0007669"/>
    <property type="project" value="UniProtKB-KW"/>
</dbReference>
<dbReference type="GO" id="GO:0016832">
    <property type="term" value="F:aldehyde-lyase activity"/>
    <property type="evidence" value="ECO:0007669"/>
    <property type="project" value="TreeGrafter"/>
</dbReference>
<evidence type="ECO:0000256" key="1">
    <source>
        <dbReference type="ARBA" id="ARBA00005568"/>
    </source>
</evidence>
<evidence type="ECO:0000256" key="2">
    <source>
        <dbReference type="ARBA" id="ARBA00022679"/>
    </source>
</evidence>
<comment type="caution">
    <text evidence="8">The sequence shown here is derived from an EMBL/GenBank/DDBJ whole genome shotgun (WGS) entry which is preliminary data.</text>
</comment>
<keyword evidence="9" id="KW-1185">Reference proteome</keyword>
<dbReference type="InterPro" id="IPR002173">
    <property type="entry name" value="Carboh/pur_kinase_PfkB_CS"/>
</dbReference>
<keyword evidence="2" id="KW-0808">Transferase</keyword>
<dbReference type="Gene3D" id="3.20.20.60">
    <property type="entry name" value="Phosphoenolpyruvate-binding domains"/>
    <property type="match status" value="1"/>
</dbReference>
<dbReference type="Pfam" id="PF00294">
    <property type="entry name" value="PfkB"/>
    <property type="match status" value="1"/>
</dbReference>
<keyword evidence="4" id="KW-0418">Kinase</keyword>
<reference evidence="8" key="1">
    <citation type="submission" date="2023-03" db="EMBL/GenBank/DDBJ databases">
        <authorList>
            <person name="Steffen K."/>
            <person name="Cardenas P."/>
        </authorList>
    </citation>
    <scope>NUCLEOTIDE SEQUENCE</scope>
</reference>
<evidence type="ECO:0000256" key="3">
    <source>
        <dbReference type="ARBA" id="ARBA00022723"/>
    </source>
</evidence>
<dbReference type="Pfam" id="PF03328">
    <property type="entry name" value="HpcH_HpaI"/>
    <property type="match status" value="1"/>
</dbReference>
<comment type="similarity">
    <text evidence="1">Belongs to the HpcH/HpaI aldolase family.</text>
</comment>
<dbReference type="GO" id="GO:0005737">
    <property type="term" value="C:cytoplasm"/>
    <property type="evidence" value="ECO:0007669"/>
    <property type="project" value="TreeGrafter"/>
</dbReference>
<dbReference type="GO" id="GO:0006796">
    <property type="term" value="P:phosphate-containing compound metabolic process"/>
    <property type="evidence" value="ECO:0007669"/>
    <property type="project" value="UniProtKB-ARBA"/>
</dbReference>
<evidence type="ECO:0000259" key="7">
    <source>
        <dbReference type="Pfam" id="PF03328"/>
    </source>
</evidence>
<dbReference type="PANTHER" id="PTHR30502:SF0">
    <property type="entry name" value="PHOSPHOENOLPYRUVATE CARBOXYLASE FAMILY PROTEIN"/>
    <property type="match status" value="1"/>
</dbReference>
<dbReference type="PANTHER" id="PTHR30502">
    <property type="entry name" value="2-KETO-3-DEOXY-L-RHAMNONATE ALDOLASE"/>
    <property type="match status" value="1"/>
</dbReference>
<dbReference type="SUPFAM" id="SSF51621">
    <property type="entry name" value="Phosphoenolpyruvate/pyruvate domain"/>
    <property type="match status" value="1"/>
</dbReference>
<evidence type="ECO:0000313" key="9">
    <source>
        <dbReference type="Proteomes" id="UP001174909"/>
    </source>
</evidence>
<dbReference type="SUPFAM" id="SSF53613">
    <property type="entry name" value="Ribokinase-like"/>
    <property type="match status" value="1"/>
</dbReference>
<keyword evidence="5" id="KW-0456">Lyase</keyword>
<accession>A0AA35QY77</accession>
<protein>
    <submittedName>
        <fullName evidence="8">5-keto-4-deoxy-D-glucarate aldolase</fullName>
    </submittedName>
</protein>
<organism evidence="8 9">
    <name type="scientific">Geodia barretti</name>
    <name type="common">Barrett's horny sponge</name>
    <dbReference type="NCBI Taxonomy" id="519541"/>
    <lineage>
        <taxon>Eukaryota</taxon>
        <taxon>Metazoa</taxon>
        <taxon>Porifera</taxon>
        <taxon>Demospongiae</taxon>
        <taxon>Heteroscleromorpha</taxon>
        <taxon>Tetractinellida</taxon>
        <taxon>Astrophorina</taxon>
        <taxon>Geodiidae</taxon>
        <taxon>Geodia</taxon>
    </lineage>
</organism>
<dbReference type="PROSITE" id="PS00583">
    <property type="entry name" value="PFKB_KINASES_1"/>
    <property type="match status" value="1"/>
</dbReference>
<keyword evidence="3" id="KW-0479">Metal-binding</keyword>
<dbReference type="Proteomes" id="UP001174909">
    <property type="component" value="Unassembled WGS sequence"/>
</dbReference>
<evidence type="ECO:0000256" key="5">
    <source>
        <dbReference type="ARBA" id="ARBA00023239"/>
    </source>
</evidence>
<dbReference type="Gene3D" id="3.40.1190.20">
    <property type="match status" value="1"/>
</dbReference>
<dbReference type="EMBL" id="CASHTH010000237">
    <property type="protein sequence ID" value="CAI7995113.1"/>
    <property type="molecule type" value="Genomic_DNA"/>
</dbReference>
<feature type="domain" description="Carbohydrate kinase PfkB" evidence="6">
    <location>
        <begin position="242"/>
        <end position="381"/>
    </location>
</feature>
<dbReference type="InterPro" id="IPR015813">
    <property type="entry name" value="Pyrv/PenolPyrv_kinase-like_dom"/>
</dbReference>
<dbReference type="InterPro" id="IPR050251">
    <property type="entry name" value="HpcH-HpaI_aldolase"/>
</dbReference>
<evidence type="ECO:0000259" key="6">
    <source>
        <dbReference type="Pfam" id="PF00294"/>
    </source>
</evidence>
<name>A0AA35QY77_GEOBA</name>
<gene>
    <name evidence="8" type="ORF">GBAR_LOCUS1627</name>
</gene>
<proteinExistence type="inferred from homology"/>
<feature type="domain" description="HpcH/HpaI aldolase/citrate lyase" evidence="7">
    <location>
        <begin position="25"/>
        <end position="220"/>
    </location>
</feature>
<dbReference type="InterPro" id="IPR011611">
    <property type="entry name" value="PfkB_dom"/>
</dbReference>
<dbReference type="InterPro" id="IPR040442">
    <property type="entry name" value="Pyrv_kinase-like_dom_sf"/>
</dbReference>
<dbReference type="InterPro" id="IPR029056">
    <property type="entry name" value="Ribokinase-like"/>
</dbReference>
<dbReference type="AlphaFoldDB" id="A0AA35QY77"/>
<dbReference type="GO" id="GO:0046872">
    <property type="term" value="F:metal ion binding"/>
    <property type="evidence" value="ECO:0007669"/>
    <property type="project" value="UniProtKB-KW"/>
</dbReference>
<sequence>MRAKQIKSTLRSGEVIVGTFVMEFAVPSIATILASAGADFIIVDMEHTTFTMETVGRIVRAARGSDLPSIVRVPDIERHFISRALDAGASGVMIPRVESREDIEKVIKWAKYAPDGDRGVAFGIGHTDYGDFRKLDGVKYTLQANEEIFIIGQIETAKSVENIDEILATDGLDAIFLGPYDLSTSLGISGQLDHPLIVDSIEKVIAKAKESQIVLGSYVNDFESGKRSIDLYSNDIGAPFPEIGSFGAFVGGCPTNISVGTRRLGLRSAVLTALGEDPVGDFILKFLNDEEIETKFVCHKPGHRTSAVVLGIEPPDRFPLVYYRDNCADIELTIDDVLAAPIADSRALLISGTGLSKEPSRSANLFAAEYAQSVGNDCVFRP</sequence>
<evidence type="ECO:0000313" key="8">
    <source>
        <dbReference type="EMBL" id="CAI7995113.1"/>
    </source>
</evidence>
<dbReference type="InterPro" id="IPR005000">
    <property type="entry name" value="Aldolase/citrate-lyase_domain"/>
</dbReference>
<evidence type="ECO:0000256" key="4">
    <source>
        <dbReference type="ARBA" id="ARBA00022777"/>
    </source>
</evidence>